<comment type="caution">
    <text evidence="6">The sequence shown here is derived from an EMBL/GenBank/DDBJ whole genome shotgun (WGS) entry which is preliminary data.</text>
</comment>
<dbReference type="CDD" id="cd08422">
    <property type="entry name" value="PBP2_CrgA_like"/>
    <property type="match status" value="1"/>
</dbReference>
<dbReference type="Pfam" id="PF03466">
    <property type="entry name" value="LysR_substrate"/>
    <property type="match status" value="1"/>
</dbReference>
<feature type="domain" description="HTH lysR-type" evidence="5">
    <location>
        <begin position="15"/>
        <end position="72"/>
    </location>
</feature>
<evidence type="ECO:0000256" key="2">
    <source>
        <dbReference type="ARBA" id="ARBA00023015"/>
    </source>
</evidence>
<dbReference type="GO" id="GO:0043565">
    <property type="term" value="F:sequence-specific DNA binding"/>
    <property type="evidence" value="ECO:0007669"/>
    <property type="project" value="TreeGrafter"/>
</dbReference>
<dbReference type="Gene3D" id="3.40.190.290">
    <property type="match status" value="1"/>
</dbReference>
<dbReference type="InterPro" id="IPR036388">
    <property type="entry name" value="WH-like_DNA-bd_sf"/>
</dbReference>
<dbReference type="InterPro" id="IPR036390">
    <property type="entry name" value="WH_DNA-bd_sf"/>
</dbReference>
<evidence type="ECO:0000256" key="1">
    <source>
        <dbReference type="ARBA" id="ARBA00009437"/>
    </source>
</evidence>
<dbReference type="AlphaFoldDB" id="A0A1X1D6I5"/>
<dbReference type="SUPFAM" id="SSF46785">
    <property type="entry name" value="Winged helix' DNA-binding domain"/>
    <property type="match status" value="1"/>
</dbReference>
<dbReference type="OrthoDB" id="9815676at2"/>
<dbReference type="GO" id="GO:0006351">
    <property type="term" value="P:DNA-templated transcription"/>
    <property type="evidence" value="ECO:0007669"/>
    <property type="project" value="TreeGrafter"/>
</dbReference>
<dbReference type="InterPro" id="IPR058163">
    <property type="entry name" value="LysR-type_TF_proteobact-type"/>
</dbReference>
<evidence type="ECO:0000256" key="4">
    <source>
        <dbReference type="ARBA" id="ARBA00023163"/>
    </source>
</evidence>
<dbReference type="RefSeq" id="WP_084931867.1">
    <property type="nucleotide sequence ID" value="NZ_MLFR01000001.1"/>
</dbReference>
<dbReference type="Proteomes" id="UP000193558">
    <property type="component" value="Unassembled WGS sequence"/>
</dbReference>
<gene>
    <name evidence="6" type="ORF">HA51_03420</name>
</gene>
<organism evidence="6 7">
    <name type="scientific">Pantoea rwandensis</name>
    <dbReference type="NCBI Taxonomy" id="1076550"/>
    <lineage>
        <taxon>Bacteria</taxon>
        <taxon>Pseudomonadati</taxon>
        <taxon>Pseudomonadota</taxon>
        <taxon>Gammaproteobacteria</taxon>
        <taxon>Enterobacterales</taxon>
        <taxon>Erwiniaceae</taxon>
        <taxon>Pantoea</taxon>
    </lineage>
</organism>
<keyword evidence="3" id="KW-0238">DNA-binding</keyword>
<dbReference type="Pfam" id="PF00126">
    <property type="entry name" value="HTH_1"/>
    <property type="match status" value="1"/>
</dbReference>
<name>A0A1X1D6I5_9GAMM</name>
<dbReference type="GO" id="GO:0003700">
    <property type="term" value="F:DNA-binding transcription factor activity"/>
    <property type="evidence" value="ECO:0007669"/>
    <property type="project" value="InterPro"/>
</dbReference>
<evidence type="ECO:0000259" key="5">
    <source>
        <dbReference type="PROSITE" id="PS50931"/>
    </source>
</evidence>
<dbReference type="Gene3D" id="1.10.10.10">
    <property type="entry name" value="Winged helix-like DNA-binding domain superfamily/Winged helix DNA-binding domain"/>
    <property type="match status" value="1"/>
</dbReference>
<dbReference type="PROSITE" id="PS50931">
    <property type="entry name" value="HTH_LYSR"/>
    <property type="match status" value="1"/>
</dbReference>
<evidence type="ECO:0000256" key="3">
    <source>
        <dbReference type="ARBA" id="ARBA00023125"/>
    </source>
</evidence>
<evidence type="ECO:0000313" key="7">
    <source>
        <dbReference type="Proteomes" id="UP000193558"/>
    </source>
</evidence>
<sequence length="333" mass="36737">MSEISTSPDALTTIPIFSDLHILTVLSQTRNYTQAAQRLNISKTTVSLRIAALERAAGVALVHRSTRSVTLTSAGQMLVDEISAPFRTITQSFSSIKDFASVPRGLVRLTAPVALGRQFVMPALTRFLTAYPEIQIELDLNDQLSNLANDGFDLAIRHTTSPPENYVAWPLCTTRSVLVASRDYLARRGTPQHPADLAEHHCLPYLRGKALQHEWVLEKVASDHDEADVLVPVRGPLKTNNSEAIRAAAVAGLGIALLPDFSAINSEPELQPLMQVLPNWRVRGFFGEQIYALRPWAPQVPRAVQCLVNHLKDEFQSGFLLPVANHHAEEKHA</sequence>
<dbReference type="EMBL" id="MLFR01000001">
    <property type="protein sequence ID" value="ORM72111.1"/>
    <property type="molecule type" value="Genomic_DNA"/>
</dbReference>
<dbReference type="PANTHER" id="PTHR30537">
    <property type="entry name" value="HTH-TYPE TRANSCRIPTIONAL REGULATOR"/>
    <property type="match status" value="1"/>
</dbReference>
<proteinExistence type="inferred from homology"/>
<keyword evidence="2" id="KW-0805">Transcription regulation</keyword>
<dbReference type="PANTHER" id="PTHR30537:SF5">
    <property type="entry name" value="HTH-TYPE TRANSCRIPTIONAL ACTIVATOR TTDR-RELATED"/>
    <property type="match status" value="1"/>
</dbReference>
<evidence type="ECO:0000313" key="6">
    <source>
        <dbReference type="EMBL" id="ORM72111.1"/>
    </source>
</evidence>
<reference evidence="6 7" key="1">
    <citation type="journal article" date="2017" name="Antonie Van Leeuwenhoek">
        <title>Phylogenomic resolution of the bacterial genus Pantoea and its relationship with Erwinia and Tatumella.</title>
        <authorList>
            <person name="Palmer M."/>
            <person name="Steenkamp E.T."/>
            <person name="Coetzee M.P."/>
            <person name="Chan W.Y."/>
            <person name="van Zyl E."/>
            <person name="De Maayer P."/>
            <person name="Coutinho T.A."/>
            <person name="Blom J."/>
            <person name="Smits T.H."/>
            <person name="Duffy B."/>
            <person name="Venter S.N."/>
        </authorList>
    </citation>
    <scope>NUCLEOTIDE SEQUENCE [LARGE SCALE GENOMIC DNA]</scope>
    <source>
        <strain evidence="6 7">LMG 26275</strain>
    </source>
</reference>
<comment type="similarity">
    <text evidence="1">Belongs to the LysR transcriptional regulatory family.</text>
</comment>
<dbReference type="InterPro" id="IPR005119">
    <property type="entry name" value="LysR_subst-bd"/>
</dbReference>
<protein>
    <submittedName>
        <fullName evidence="6">LysR family transcriptional regulator</fullName>
    </submittedName>
</protein>
<dbReference type="SUPFAM" id="SSF53850">
    <property type="entry name" value="Periplasmic binding protein-like II"/>
    <property type="match status" value="1"/>
</dbReference>
<accession>A0A1X1D6I5</accession>
<dbReference type="InterPro" id="IPR000847">
    <property type="entry name" value="LysR_HTH_N"/>
</dbReference>
<keyword evidence="4" id="KW-0804">Transcription</keyword>